<dbReference type="SUPFAM" id="SSF50993">
    <property type="entry name" value="Peptidase/esterase 'gauge' domain"/>
    <property type="match status" value="1"/>
</dbReference>
<dbReference type="InterPro" id="IPR002470">
    <property type="entry name" value="Peptidase_S9A"/>
</dbReference>
<organism evidence="8 9">
    <name type="scientific">PS1 clade bacterium</name>
    <dbReference type="NCBI Taxonomy" id="2175152"/>
    <lineage>
        <taxon>Bacteria</taxon>
        <taxon>Pseudomonadati</taxon>
        <taxon>Pseudomonadota</taxon>
        <taxon>Alphaproteobacteria</taxon>
        <taxon>PS1 clade</taxon>
    </lineage>
</organism>
<dbReference type="InterPro" id="IPR051543">
    <property type="entry name" value="Serine_Peptidase_S9A"/>
</dbReference>
<evidence type="ECO:0000259" key="6">
    <source>
        <dbReference type="Pfam" id="PF00326"/>
    </source>
</evidence>
<dbReference type="InterPro" id="IPR023302">
    <property type="entry name" value="Pept_S9A_N"/>
</dbReference>
<dbReference type="PRINTS" id="PR00862">
    <property type="entry name" value="PROLIGOPTASE"/>
</dbReference>
<protein>
    <submittedName>
        <fullName evidence="8">S9 family peptidase</fullName>
    </submittedName>
</protein>
<dbReference type="GO" id="GO:0004252">
    <property type="term" value="F:serine-type endopeptidase activity"/>
    <property type="evidence" value="ECO:0007669"/>
    <property type="project" value="InterPro"/>
</dbReference>
<keyword evidence="4" id="KW-0720">Serine protease</keyword>
<evidence type="ECO:0000256" key="3">
    <source>
        <dbReference type="ARBA" id="ARBA00022801"/>
    </source>
</evidence>
<dbReference type="AlphaFoldDB" id="A0A368E1D4"/>
<dbReference type="Gene3D" id="3.40.50.1820">
    <property type="entry name" value="alpha/beta hydrolase"/>
    <property type="match status" value="1"/>
</dbReference>
<evidence type="ECO:0000256" key="1">
    <source>
        <dbReference type="ARBA" id="ARBA00005228"/>
    </source>
</evidence>
<dbReference type="PANTHER" id="PTHR11757:SF19">
    <property type="entry name" value="PROLYL ENDOPEPTIDASE-LIKE"/>
    <property type="match status" value="1"/>
</dbReference>
<dbReference type="EMBL" id="QOQF01000004">
    <property type="protein sequence ID" value="RCL77899.1"/>
    <property type="molecule type" value="Genomic_DNA"/>
</dbReference>
<evidence type="ECO:0000256" key="5">
    <source>
        <dbReference type="SAM" id="MobiDB-lite"/>
    </source>
</evidence>
<evidence type="ECO:0000256" key="4">
    <source>
        <dbReference type="ARBA" id="ARBA00022825"/>
    </source>
</evidence>
<proteinExistence type="inferred from homology"/>
<comment type="caution">
    <text evidence="8">The sequence shown here is derived from an EMBL/GenBank/DDBJ whole genome shotgun (WGS) entry which is preliminary data.</text>
</comment>
<dbReference type="PROSITE" id="PS00708">
    <property type="entry name" value="PRO_ENDOPEP_SER"/>
    <property type="match status" value="1"/>
</dbReference>
<feature type="domain" description="Peptidase S9 prolyl oligopeptidase catalytic" evidence="6">
    <location>
        <begin position="481"/>
        <end position="693"/>
    </location>
</feature>
<keyword evidence="2" id="KW-0645">Protease</keyword>
<evidence type="ECO:0000313" key="9">
    <source>
        <dbReference type="Proteomes" id="UP000252132"/>
    </source>
</evidence>
<feature type="region of interest" description="Disordered" evidence="5">
    <location>
        <begin position="1"/>
        <end position="21"/>
    </location>
</feature>
<dbReference type="Pfam" id="PF02897">
    <property type="entry name" value="Peptidase_S9_N"/>
    <property type="match status" value="1"/>
</dbReference>
<dbReference type="PANTHER" id="PTHR11757">
    <property type="entry name" value="PROTEASE FAMILY S9A OLIGOPEPTIDASE"/>
    <property type="match status" value="1"/>
</dbReference>
<reference evidence="8 9" key="1">
    <citation type="journal article" date="2018" name="Microbiome">
        <title>Fine metagenomic profile of the Mediterranean stratified and mixed water columns revealed by assembly and recruitment.</title>
        <authorList>
            <person name="Haro-Moreno J.M."/>
            <person name="Lopez-Perez M."/>
            <person name="De La Torre J.R."/>
            <person name="Picazo A."/>
            <person name="Camacho A."/>
            <person name="Rodriguez-Valera F."/>
        </authorList>
    </citation>
    <scope>NUCLEOTIDE SEQUENCE [LARGE SCALE GENOMIC DNA]</scope>
    <source>
        <strain evidence="8">MED-G55</strain>
    </source>
</reference>
<evidence type="ECO:0000259" key="7">
    <source>
        <dbReference type="Pfam" id="PF02897"/>
    </source>
</evidence>
<name>A0A368E1D4_9PROT</name>
<keyword evidence="3" id="KW-0378">Hydrolase</keyword>
<dbReference type="GO" id="GO:0006508">
    <property type="term" value="P:proteolysis"/>
    <property type="evidence" value="ECO:0007669"/>
    <property type="project" value="UniProtKB-KW"/>
</dbReference>
<dbReference type="Proteomes" id="UP000252132">
    <property type="component" value="Unassembled WGS sequence"/>
</dbReference>
<feature type="domain" description="Peptidase S9A N-terminal" evidence="7">
    <location>
        <begin position="8"/>
        <end position="418"/>
    </location>
</feature>
<comment type="similarity">
    <text evidence="1">Belongs to the peptidase S9A family.</text>
</comment>
<dbReference type="InterPro" id="IPR001375">
    <property type="entry name" value="Peptidase_S9_cat"/>
</dbReference>
<dbReference type="InterPro" id="IPR002471">
    <property type="entry name" value="Pept_S9_AS"/>
</dbReference>
<sequence>MNEPQPRPPVAKKINTTNTRHKITRNDEYAWMRDDNWQEVLRNPDQLRSDIQEYLESENSYTDAVLKTGETLRQKLYNEMRGRIKENDSSPPSSKGDWAWFSKYESGQEHQQICRQRITSSHSDNIPDIVLDANKESTGLDYFKLGGTAISPRQEYLAWAHDAKGSEYFTVKIRDISTDTDLPDILTNTSGAIAWSLDAKFIFYILLDENHRPSKVMRHKLGAEQADDVMVYEEEDPGFFVSLSQSRSDDLIFISAHDHETSEVHLIDAAKPEQKPITIAFRQQHIEYDVSHDAKRNRLVILTNKDAVDFQLMWADIDTPDRWHELVPHKKGALILEVAAFENFIVWLYREKALPKIKILSTETNSVTEITFQEAAYDVSLDTGLEYNTNMVRFAYTSMTTPRQIFDYDMSTGDRNMVYEQSVPSGHNAKDYITKRLWAPIGGDEQEIPITLLYHKDTKLDGTAPVLLYGYGAYGISIPASFSGNRLSLVDRGFIYAIAHIRGGKEMGFDWFLQGRKENKINSFKDFATAAQYLINNNLTQKGNITIHGGSAGGLLVGATLNLSPELFRGAIAEVPFVDVLNTMLDDTLPLTPPEWPEWGNPILNATDYQTISEYAPYENISETAYPHILATAGLTDPRVTYWEPAKWIARLRDKRTDDGLTLLRTEMSAGHGGKAGRFNQLEELALVYSFVLSIHEIND</sequence>
<dbReference type="SUPFAM" id="SSF53474">
    <property type="entry name" value="alpha/beta-Hydrolases"/>
    <property type="match status" value="1"/>
</dbReference>
<dbReference type="InterPro" id="IPR029058">
    <property type="entry name" value="AB_hydrolase_fold"/>
</dbReference>
<evidence type="ECO:0000256" key="2">
    <source>
        <dbReference type="ARBA" id="ARBA00022670"/>
    </source>
</evidence>
<dbReference type="Pfam" id="PF00326">
    <property type="entry name" value="Peptidase_S9"/>
    <property type="match status" value="1"/>
</dbReference>
<accession>A0A368E1D4</accession>
<gene>
    <name evidence="8" type="ORF">DBW69_01810</name>
</gene>
<dbReference type="Gene3D" id="2.130.10.120">
    <property type="entry name" value="Prolyl oligopeptidase, N-terminal domain"/>
    <property type="match status" value="1"/>
</dbReference>
<evidence type="ECO:0000313" key="8">
    <source>
        <dbReference type="EMBL" id="RCL77899.1"/>
    </source>
</evidence>